<sequence length="69" mass="7644">MENFYTFLFAHLAVAACCVLSASEAGTLSEKCQEKKKSRSPLTSTPTHTRSLEWCLRGQSKESRFGTAN</sequence>
<protein>
    <submittedName>
        <fullName evidence="3">Putative secreted peptide</fullName>
    </submittedName>
</protein>
<feature type="chain" id="PRO_5014688727" evidence="2">
    <location>
        <begin position="26"/>
        <end position="69"/>
    </location>
</feature>
<feature type="region of interest" description="Disordered" evidence="1">
    <location>
        <begin position="28"/>
        <end position="48"/>
    </location>
</feature>
<evidence type="ECO:0000313" key="3">
    <source>
        <dbReference type="EMBL" id="MBW32518.1"/>
    </source>
</evidence>
<evidence type="ECO:0000256" key="2">
    <source>
        <dbReference type="SAM" id="SignalP"/>
    </source>
</evidence>
<evidence type="ECO:0000256" key="1">
    <source>
        <dbReference type="SAM" id="MobiDB-lite"/>
    </source>
</evidence>
<reference evidence="3" key="1">
    <citation type="submission" date="2018-01" db="EMBL/GenBank/DDBJ databases">
        <title>An insight into the sialome of Amazonian anophelines.</title>
        <authorList>
            <person name="Ribeiro J.M."/>
            <person name="Scarpassa V."/>
            <person name="Calvo E."/>
        </authorList>
    </citation>
    <scope>NUCLEOTIDE SEQUENCE</scope>
    <source>
        <tissue evidence="3">Salivary glands</tissue>
    </source>
</reference>
<name>A0A2M3ZVU9_9DIPT</name>
<organism evidence="3">
    <name type="scientific">Anopheles braziliensis</name>
    <dbReference type="NCBI Taxonomy" id="58242"/>
    <lineage>
        <taxon>Eukaryota</taxon>
        <taxon>Metazoa</taxon>
        <taxon>Ecdysozoa</taxon>
        <taxon>Arthropoda</taxon>
        <taxon>Hexapoda</taxon>
        <taxon>Insecta</taxon>
        <taxon>Pterygota</taxon>
        <taxon>Neoptera</taxon>
        <taxon>Endopterygota</taxon>
        <taxon>Diptera</taxon>
        <taxon>Nematocera</taxon>
        <taxon>Culicoidea</taxon>
        <taxon>Culicidae</taxon>
        <taxon>Anophelinae</taxon>
        <taxon>Anopheles</taxon>
    </lineage>
</organism>
<feature type="signal peptide" evidence="2">
    <location>
        <begin position="1"/>
        <end position="25"/>
    </location>
</feature>
<accession>A0A2M3ZVU9</accession>
<keyword evidence="2" id="KW-0732">Signal</keyword>
<proteinExistence type="predicted"/>
<dbReference type="EMBL" id="GGFM01011767">
    <property type="protein sequence ID" value="MBW32518.1"/>
    <property type="molecule type" value="Transcribed_RNA"/>
</dbReference>
<dbReference type="AlphaFoldDB" id="A0A2M3ZVU9"/>